<feature type="region of interest" description="Disordered" evidence="1">
    <location>
        <begin position="20"/>
        <end position="39"/>
    </location>
</feature>
<dbReference type="Pfam" id="PF08302">
    <property type="entry name" value="tRNA_lig_CPD"/>
    <property type="match status" value="1"/>
</dbReference>
<accession>A0ABQ8GJ78</accession>
<evidence type="ECO:0000259" key="3">
    <source>
        <dbReference type="Pfam" id="PF08303"/>
    </source>
</evidence>
<feature type="region of interest" description="Disordered" evidence="1">
    <location>
        <begin position="731"/>
        <end position="756"/>
    </location>
</feature>
<dbReference type="Pfam" id="PF09511">
    <property type="entry name" value="RNA_lig_T4_1"/>
    <property type="match status" value="1"/>
</dbReference>
<evidence type="ECO:0000259" key="4">
    <source>
        <dbReference type="Pfam" id="PF09511"/>
    </source>
</evidence>
<proteinExistence type="predicted"/>
<dbReference type="InterPro" id="IPR015966">
    <property type="entry name" value="tRNA_lig_kin_fungi"/>
</dbReference>
<keyword evidence="6" id="KW-1185">Reference proteome</keyword>
<dbReference type="PANTHER" id="PTHR32004">
    <property type="entry name" value="TRNA LIGASE"/>
    <property type="match status" value="1"/>
</dbReference>
<evidence type="ECO:0000259" key="2">
    <source>
        <dbReference type="Pfam" id="PF08302"/>
    </source>
</evidence>
<evidence type="ECO:0000313" key="6">
    <source>
        <dbReference type="Proteomes" id="UP000774617"/>
    </source>
</evidence>
<dbReference type="InterPro" id="IPR027417">
    <property type="entry name" value="P-loop_NTPase"/>
</dbReference>
<dbReference type="PANTHER" id="PTHR32004:SF1">
    <property type="entry name" value="TRNA LIGASE"/>
    <property type="match status" value="1"/>
</dbReference>
<name>A0ABQ8GJ78_9PEZI</name>
<sequence>MRLDGLLGGRCCGGAKVAHGPAAGVESGTPSLRFTSQPYRSPPLRLSLRLAIAGLRRPNSSRPLFSPLLPTACRCLGTRPAPTASSERPPPSINSLKNPATGLRPLSTHSRSAAQNAALTMAHLQDAPFRAQDTKEVSDLVASLESHCGKGKGKGGFSVRKHDFRLPSGRVVHSWKMQDWDYKKPNLPTYARGLFTYKNLAGNYEIAVRGYDKFFNHGEVNKTQWRNVERNTRGPYELSVKENGCIIFISGLDDGTLLVCSKHSTGARDDTPLSHAQAGEQWVERHLATVGKTKEDLARTLRQMNATAVAELCDDTFEEHVLAYNPEQAGLYLHGININVPEFMTYPGHLVDKFATEWGMKKTMYVMEDDIHKVKGFLDGVAETGMYDGRETEGFVIRCQARDKDDAPWEDWFFKYKFEEPYLMYRQWRECTKALIAGKQPRIKKHKAITEEYLAFAKRQLAANPSLAKAYTQNHGIISLRDAFLKERGVKGSDIIRQEIEAGEGFVASSEVTKNVVLIPIATIGCGKTTVAVALAKLFGWGHVQNDNIEGRKNRPQRFAEACAAALATRSAMISDRNNHQRREREQIMRDMQQLVGPDVRFVALHWVHDRQNYDQIRKTMQDRVLSRGDNHQTIQANKKGSAEVIGIMEGFLQRFQPVKPDEPPDDLFDTVINLDVTASSRENLETIVAQLNSEYPKLFGNMPTAKDLDNAIEAAMNDYRPDIKHELNFSGKQKQQQKAQQQNGGTPSQPKPPKIDYFCIKLPSARVTGVLDAVFKDQDSQTQHFYRQLQGLRRVQPEFHVTLIHRASARDRQDHWDRMLKLHATRATETANPTDPDLGTAKVQLERLVWDSRVMCFVVRLLPPEGDSEGVGAWESANEVTHVTVGTASKDIKPKESNDLLKRWLLEGSGEQTGIREVLVRGQVILDGVVKGVLQRF</sequence>
<feature type="compositionally biased region" description="Low complexity" evidence="1">
    <location>
        <begin position="733"/>
        <end position="743"/>
    </location>
</feature>
<dbReference type="Gene3D" id="3.40.50.300">
    <property type="entry name" value="P-loop containing nucleotide triphosphate hydrolases"/>
    <property type="match status" value="1"/>
</dbReference>
<feature type="domain" description="T4 RNA ligase 1-like N-terminal" evidence="4">
    <location>
        <begin position="190"/>
        <end position="423"/>
    </location>
</feature>
<evidence type="ECO:0000256" key="1">
    <source>
        <dbReference type="SAM" id="MobiDB-lite"/>
    </source>
</evidence>
<gene>
    <name evidence="5" type="ORF">B0J12DRAFT_658437</name>
</gene>
<feature type="domain" description="tRNA ligase kinase" evidence="3">
    <location>
        <begin position="517"/>
        <end position="677"/>
    </location>
</feature>
<comment type="caution">
    <text evidence="5">The sequence shown here is derived from an EMBL/GenBank/DDBJ whole genome shotgun (WGS) entry which is preliminary data.</text>
</comment>
<feature type="region of interest" description="Disordered" evidence="1">
    <location>
        <begin position="79"/>
        <end position="101"/>
    </location>
</feature>
<dbReference type="Proteomes" id="UP000774617">
    <property type="component" value="Unassembled WGS sequence"/>
</dbReference>
<dbReference type="EMBL" id="JAGTJR010000009">
    <property type="protein sequence ID" value="KAH7054647.1"/>
    <property type="molecule type" value="Genomic_DNA"/>
</dbReference>
<organism evidence="5 6">
    <name type="scientific">Macrophomina phaseolina</name>
    <dbReference type="NCBI Taxonomy" id="35725"/>
    <lineage>
        <taxon>Eukaryota</taxon>
        <taxon>Fungi</taxon>
        <taxon>Dikarya</taxon>
        <taxon>Ascomycota</taxon>
        <taxon>Pezizomycotina</taxon>
        <taxon>Dothideomycetes</taxon>
        <taxon>Dothideomycetes incertae sedis</taxon>
        <taxon>Botryosphaeriales</taxon>
        <taxon>Botryosphaeriaceae</taxon>
        <taxon>Macrophomina</taxon>
    </lineage>
</organism>
<protein>
    <submittedName>
        <fullName evidence="5">tRNA ligase-like protein</fullName>
    </submittedName>
</protein>
<dbReference type="InterPro" id="IPR019039">
    <property type="entry name" value="T4-Rnl1-like_N"/>
</dbReference>
<reference evidence="5 6" key="1">
    <citation type="journal article" date="2021" name="Nat. Commun.">
        <title>Genetic determinants of endophytism in the Arabidopsis root mycobiome.</title>
        <authorList>
            <person name="Mesny F."/>
            <person name="Miyauchi S."/>
            <person name="Thiergart T."/>
            <person name="Pickel B."/>
            <person name="Atanasova L."/>
            <person name="Karlsson M."/>
            <person name="Huettel B."/>
            <person name="Barry K.W."/>
            <person name="Haridas S."/>
            <person name="Chen C."/>
            <person name="Bauer D."/>
            <person name="Andreopoulos W."/>
            <person name="Pangilinan J."/>
            <person name="LaButti K."/>
            <person name="Riley R."/>
            <person name="Lipzen A."/>
            <person name="Clum A."/>
            <person name="Drula E."/>
            <person name="Henrissat B."/>
            <person name="Kohler A."/>
            <person name="Grigoriev I.V."/>
            <person name="Martin F.M."/>
            <person name="Hacquard S."/>
        </authorList>
    </citation>
    <scope>NUCLEOTIDE SEQUENCE [LARGE SCALE GENOMIC DNA]</scope>
    <source>
        <strain evidence="5 6">MPI-SDFR-AT-0080</strain>
    </source>
</reference>
<dbReference type="SUPFAM" id="SSF52540">
    <property type="entry name" value="P-loop containing nucleoside triphosphate hydrolases"/>
    <property type="match status" value="1"/>
</dbReference>
<evidence type="ECO:0000313" key="5">
    <source>
        <dbReference type="EMBL" id="KAH7054647.1"/>
    </source>
</evidence>
<dbReference type="Pfam" id="PF08303">
    <property type="entry name" value="tRNA_lig_kinase"/>
    <property type="match status" value="1"/>
</dbReference>
<feature type="domain" description="tRNA ligase phosphodiesterase" evidence="2">
    <location>
        <begin position="680"/>
        <end position="935"/>
    </location>
</feature>
<dbReference type="InterPro" id="IPR015965">
    <property type="entry name" value="tRNA_lig_PDEase"/>
</dbReference>